<comment type="function">
    <text evidence="2 7">Catalyzes the formation of N(7)-methylguanine at position 46 (m7G46) in tRNA.</text>
</comment>
<name>A0A240E3E6_9BURK</name>
<feature type="binding site" evidence="7">
    <location>
        <position position="83"/>
    </location>
    <ligand>
        <name>S-adenosyl-L-methionine</name>
        <dbReference type="ChEBI" id="CHEBI:59789"/>
    </ligand>
</feature>
<dbReference type="GO" id="GO:0008176">
    <property type="term" value="F:tRNA (guanine(46)-N7)-methyltransferase activity"/>
    <property type="evidence" value="ECO:0007669"/>
    <property type="project" value="UniProtKB-UniRule"/>
</dbReference>
<evidence type="ECO:0000256" key="3">
    <source>
        <dbReference type="ARBA" id="ARBA00022603"/>
    </source>
</evidence>
<feature type="binding site" evidence="7">
    <location>
        <position position="194"/>
    </location>
    <ligand>
        <name>substrate</name>
    </ligand>
</feature>
<feature type="binding site" evidence="7">
    <location>
        <position position="108"/>
    </location>
    <ligand>
        <name>S-adenosyl-L-methionine</name>
        <dbReference type="ChEBI" id="CHEBI:59789"/>
    </ligand>
</feature>
<dbReference type="PROSITE" id="PS51625">
    <property type="entry name" value="SAM_MT_TRMB"/>
    <property type="match status" value="1"/>
</dbReference>
<evidence type="ECO:0000313" key="8">
    <source>
        <dbReference type="EMBL" id="SNX29051.1"/>
    </source>
</evidence>
<feature type="binding site" evidence="7">
    <location>
        <position position="162"/>
    </location>
    <ligand>
        <name>substrate</name>
    </ligand>
</feature>
<evidence type="ECO:0000313" key="9">
    <source>
        <dbReference type="Proteomes" id="UP000218069"/>
    </source>
</evidence>
<evidence type="ECO:0000256" key="1">
    <source>
        <dbReference type="ARBA" id="ARBA00000142"/>
    </source>
</evidence>
<dbReference type="HAMAP" id="MF_01057">
    <property type="entry name" value="tRNA_methyltr_TrmB"/>
    <property type="match status" value="1"/>
</dbReference>
<comment type="pathway">
    <text evidence="7">tRNA modification; N(7)-methylguanine-tRNA biosynthesis.</text>
</comment>
<dbReference type="OrthoDB" id="9802090at2"/>
<evidence type="ECO:0000256" key="2">
    <source>
        <dbReference type="ARBA" id="ARBA00003015"/>
    </source>
</evidence>
<dbReference type="EC" id="2.1.1.33" evidence="7"/>
<dbReference type="Pfam" id="PF02390">
    <property type="entry name" value="Methyltransf_4"/>
    <property type="match status" value="1"/>
</dbReference>
<keyword evidence="6 7" id="KW-0819">tRNA processing</keyword>
<keyword evidence="9" id="KW-1185">Reference proteome</keyword>
<dbReference type="NCBIfam" id="TIGR00091">
    <property type="entry name" value="tRNA (guanosine(46)-N7)-methyltransferase TrmB"/>
    <property type="match status" value="1"/>
</dbReference>
<reference evidence="9" key="1">
    <citation type="submission" date="2017-08" db="EMBL/GenBank/DDBJ databases">
        <authorList>
            <person name="Varghese N."/>
            <person name="Submissions S."/>
        </authorList>
    </citation>
    <scope>NUCLEOTIDE SEQUENCE [LARGE SCALE GENOMIC DNA]</scope>
    <source>
        <strain evidence="9">AP-Melu-1000-B4</strain>
    </source>
</reference>
<dbReference type="InterPro" id="IPR029063">
    <property type="entry name" value="SAM-dependent_MTases_sf"/>
</dbReference>
<dbReference type="InterPro" id="IPR003358">
    <property type="entry name" value="tRNA_(Gua-N-7)_MeTrfase_Trmb"/>
</dbReference>
<protein>
    <recommendedName>
        <fullName evidence="7">tRNA (guanine-N(7)-)-methyltransferase</fullName>
        <ecNumber evidence="7">2.1.1.33</ecNumber>
    </recommendedName>
    <alternativeName>
        <fullName evidence="7">tRNA (guanine(46)-N(7))-methyltransferase</fullName>
    </alternativeName>
    <alternativeName>
        <fullName evidence="7">tRNA(m7G46)-methyltransferase</fullName>
    </alternativeName>
</protein>
<dbReference type="InterPro" id="IPR055361">
    <property type="entry name" value="tRNA_methyltr_TrmB_bact"/>
</dbReference>
<evidence type="ECO:0000256" key="5">
    <source>
        <dbReference type="ARBA" id="ARBA00022691"/>
    </source>
</evidence>
<feature type="binding site" evidence="7">
    <location>
        <begin position="264"/>
        <end position="267"/>
    </location>
    <ligand>
        <name>substrate</name>
    </ligand>
</feature>
<accession>A0A240E3E6</accession>
<dbReference type="GO" id="GO:0043527">
    <property type="term" value="C:tRNA methyltransferase complex"/>
    <property type="evidence" value="ECO:0007669"/>
    <property type="project" value="TreeGrafter"/>
</dbReference>
<keyword evidence="3 7" id="KW-0489">Methyltransferase</keyword>
<organism evidence="8 9">
    <name type="scientific">Polynucleobacter meluiroseus</name>
    <dbReference type="NCBI Taxonomy" id="1938814"/>
    <lineage>
        <taxon>Bacteria</taxon>
        <taxon>Pseudomonadati</taxon>
        <taxon>Pseudomonadota</taxon>
        <taxon>Betaproteobacteria</taxon>
        <taxon>Burkholderiales</taxon>
        <taxon>Burkholderiaceae</taxon>
        <taxon>Polynucleobacter</taxon>
    </lineage>
</organism>
<dbReference type="Gene3D" id="3.40.50.150">
    <property type="entry name" value="Vaccinia Virus protein VP39"/>
    <property type="match status" value="1"/>
</dbReference>
<dbReference type="SUPFAM" id="SSF53335">
    <property type="entry name" value="S-adenosyl-L-methionine-dependent methyltransferases"/>
    <property type="match status" value="1"/>
</dbReference>
<feature type="binding site" evidence="7">
    <location>
        <position position="158"/>
    </location>
    <ligand>
        <name>S-adenosyl-L-methionine</name>
        <dbReference type="ChEBI" id="CHEBI:59789"/>
    </ligand>
</feature>
<proteinExistence type="inferred from homology"/>
<comment type="catalytic activity">
    <reaction evidence="1 7">
        <text>guanosine(46) in tRNA + S-adenosyl-L-methionine = N(7)-methylguanosine(46) in tRNA + S-adenosyl-L-homocysteine</text>
        <dbReference type="Rhea" id="RHEA:42708"/>
        <dbReference type="Rhea" id="RHEA-COMP:10188"/>
        <dbReference type="Rhea" id="RHEA-COMP:10189"/>
        <dbReference type="ChEBI" id="CHEBI:57856"/>
        <dbReference type="ChEBI" id="CHEBI:59789"/>
        <dbReference type="ChEBI" id="CHEBI:74269"/>
        <dbReference type="ChEBI" id="CHEBI:74480"/>
        <dbReference type="EC" id="2.1.1.33"/>
    </reaction>
</comment>
<evidence type="ECO:0000256" key="4">
    <source>
        <dbReference type="ARBA" id="ARBA00022679"/>
    </source>
</evidence>
<gene>
    <name evidence="7" type="primary">trmB</name>
    <name evidence="8" type="ORF">SAMN06295945_1414</name>
</gene>
<dbReference type="UniPathway" id="UPA00989"/>
<evidence type="ECO:0000256" key="6">
    <source>
        <dbReference type="ARBA" id="ARBA00022694"/>
    </source>
</evidence>
<keyword evidence="4 7" id="KW-0808">Transferase</keyword>
<dbReference type="PANTHER" id="PTHR23417:SF14">
    <property type="entry name" value="PENTACOTRIPEPTIDE-REPEAT REGION OF PRORP DOMAIN-CONTAINING PROTEIN"/>
    <property type="match status" value="1"/>
</dbReference>
<comment type="similarity">
    <text evidence="7">Belongs to the class I-like SAM-binding methyltransferase superfamily. TrmB family.</text>
</comment>
<dbReference type="PANTHER" id="PTHR23417">
    <property type="entry name" value="3-DEOXY-D-MANNO-OCTULOSONIC-ACID TRANSFERASE/TRNA GUANINE-N 7 - -METHYLTRANSFERASE"/>
    <property type="match status" value="1"/>
</dbReference>
<dbReference type="AlphaFoldDB" id="A0A240E3E6"/>
<dbReference type="Proteomes" id="UP000218069">
    <property type="component" value="Unassembled WGS sequence"/>
</dbReference>
<evidence type="ECO:0000256" key="7">
    <source>
        <dbReference type="HAMAP-Rule" id="MF_01057"/>
    </source>
</evidence>
<comment type="caution">
    <text evidence="7">Lacks conserved residue(s) required for the propagation of feature annotation.</text>
</comment>
<keyword evidence="5 7" id="KW-0949">S-adenosyl-L-methionine</keyword>
<feature type="binding site" evidence="7">
    <location>
        <position position="135"/>
    </location>
    <ligand>
        <name>S-adenosyl-L-methionine</name>
        <dbReference type="ChEBI" id="CHEBI:59789"/>
    </ligand>
</feature>
<dbReference type="EMBL" id="OANS01000003">
    <property type="protein sequence ID" value="SNX29051.1"/>
    <property type="molecule type" value="Genomic_DNA"/>
</dbReference>
<sequence>MVSKKPSLTLRKWWGSLEQDKSEDKISKQLTRIRSFVLRAGRITAGQQRAMDELGPQFLVPYQQSKVDLSALFEGSRKPKILEIGFGMGESTAKIAALRPEDDFLAIEVHLPGVGALLKLIGEQQLTNLRLIRHDAVEVLETMIAPDSLDGIHIYFADPWHKTRHHKRRLIQAEFVRLLVSRLKTGAYLHLATDWHNYAEQMLLVLNAEPALINTSTEQVEIATFNEKDISEASELTNEFQPTLAQLNVTHLGYVDRPAYRPITKFENRGLKLGHGVWDLVYKKR</sequence>